<dbReference type="Pfam" id="PF00031">
    <property type="entry name" value="Cystatin"/>
    <property type="match status" value="1"/>
</dbReference>
<dbReference type="PANTHER" id="PTHR46186">
    <property type="entry name" value="CYSTATIN"/>
    <property type="match status" value="1"/>
</dbReference>
<evidence type="ECO:0000313" key="6">
    <source>
        <dbReference type="EMBL" id="PQM43932.1"/>
    </source>
</evidence>
<dbReference type="Proteomes" id="UP000091956">
    <property type="component" value="Unassembled WGS sequence"/>
</dbReference>
<evidence type="ECO:0000256" key="2">
    <source>
        <dbReference type="ARBA" id="ARBA00022690"/>
    </source>
</evidence>
<feature type="domain" description="Cystatin" evidence="5">
    <location>
        <begin position="21"/>
        <end position="130"/>
    </location>
</feature>
<reference evidence="7" key="2">
    <citation type="journal article" date="2018" name="Nat. Commun.">
        <title>Extreme sensitivity to ultraviolet light in the fungal pathogen causing white-nose syndrome of bats.</title>
        <authorList>
            <person name="Palmer J.M."/>
            <person name="Drees K.P."/>
            <person name="Foster J.T."/>
            <person name="Lindner D.L."/>
        </authorList>
    </citation>
    <scope>NUCLEOTIDE SEQUENCE [LARGE SCALE GENOMIC DNA]</scope>
    <source>
        <strain evidence="7">UAMH 10579</strain>
    </source>
</reference>
<dbReference type="SMART" id="SM00043">
    <property type="entry name" value="CY"/>
    <property type="match status" value="1"/>
</dbReference>
<dbReference type="GeneID" id="84234374"/>
<dbReference type="AlphaFoldDB" id="A0A2P6FH06"/>
<evidence type="ECO:0000256" key="4">
    <source>
        <dbReference type="SAM" id="SignalP"/>
    </source>
</evidence>
<dbReference type="GO" id="GO:0005737">
    <property type="term" value="C:cytoplasm"/>
    <property type="evidence" value="ECO:0007669"/>
    <property type="project" value="TreeGrafter"/>
</dbReference>
<dbReference type="InterPro" id="IPR046350">
    <property type="entry name" value="Cystatin_sf"/>
</dbReference>
<reference evidence="6 7" key="1">
    <citation type="submission" date="2016-03" db="EMBL/GenBank/DDBJ databases">
        <title>Comparative genomics of Pseudogymnoascus destructans, the fungus causing white-nose syndrome of bats.</title>
        <authorList>
            <person name="Palmer J.M."/>
            <person name="Drees K.P."/>
            <person name="Foster J.T."/>
            <person name="Lindner D.L."/>
        </authorList>
    </citation>
    <scope>NUCLEOTIDE SEQUENCE [LARGE SCALE GENOMIC DNA]</scope>
    <source>
        <strain evidence="6 7">UAMH 10579</strain>
    </source>
</reference>
<evidence type="ECO:0000256" key="3">
    <source>
        <dbReference type="ARBA" id="ARBA00022704"/>
    </source>
</evidence>
<organism evidence="6 7">
    <name type="scientific">Pseudogymnoascus verrucosus</name>
    <dbReference type="NCBI Taxonomy" id="342668"/>
    <lineage>
        <taxon>Eukaryota</taxon>
        <taxon>Fungi</taxon>
        <taxon>Dikarya</taxon>
        <taxon>Ascomycota</taxon>
        <taxon>Pezizomycotina</taxon>
        <taxon>Leotiomycetes</taxon>
        <taxon>Thelebolales</taxon>
        <taxon>Thelebolaceae</taxon>
        <taxon>Pseudogymnoascus</taxon>
    </lineage>
</organism>
<evidence type="ECO:0000256" key="1">
    <source>
        <dbReference type="ARBA" id="ARBA00009403"/>
    </source>
</evidence>
<dbReference type="CDD" id="cd00042">
    <property type="entry name" value="CY"/>
    <property type="match status" value="1"/>
</dbReference>
<comment type="similarity">
    <text evidence="1">Belongs to the cystatin family.</text>
</comment>
<sequence length="137" mass="15599">MRFLLTTIAFLFSISSVMASQCSGCWQDVDPNSTDITNVIEKARSHISMQRNSQFQLKVTEISDVKRQVVAGFKYKFKLILCTTECKKPNDKLIIEDCQCQDGGAILTCKVTFVERAWQNYREVTNSECSEEIPNLT</sequence>
<dbReference type="Gene3D" id="3.10.450.10">
    <property type="match status" value="1"/>
</dbReference>
<feature type="signal peptide" evidence="4">
    <location>
        <begin position="1"/>
        <end position="19"/>
    </location>
</feature>
<dbReference type="PROSITE" id="PS00287">
    <property type="entry name" value="CYSTATIN"/>
    <property type="match status" value="1"/>
</dbReference>
<dbReference type="InterPro" id="IPR000010">
    <property type="entry name" value="Cystatin_dom"/>
</dbReference>
<keyword evidence="3" id="KW-0789">Thiol protease inhibitor</keyword>
<dbReference type="InterPro" id="IPR018073">
    <property type="entry name" value="Prot_inh_cystat_CS"/>
</dbReference>
<keyword evidence="4" id="KW-0732">Signal</keyword>
<dbReference type="GO" id="GO:0031982">
    <property type="term" value="C:vesicle"/>
    <property type="evidence" value="ECO:0007669"/>
    <property type="project" value="TreeGrafter"/>
</dbReference>
<dbReference type="PANTHER" id="PTHR46186:SF2">
    <property type="entry name" value="CYSTATIN"/>
    <property type="match status" value="1"/>
</dbReference>
<gene>
    <name evidence="6" type="primary">KNG1</name>
    <name evidence="6" type="ORF">VE01_10828</name>
</gene>
<keyword evidence="7" id="KW-1185">Reference proteome</keyword>
<dbReference type="EMBL" id="KV460260">
    <property type="protein sequence ID" value="PQM43932.1"/>
    <property type="molecule type" value="Genomic_DNA"/>
</dbReference>
<dbReference type="RefSeq" id="XP_059320261.1">
    <property type="nucleotide sequence ID" value="XM_059464278.1"/>
</dbReference>
<name>A0A2P6FH06_9PEZI</name>
<dbReference type="STRING" id="342668.A0A2P6FH06"/>
<feature type="chain" id="PRO_5015182891" evidence="4">
    <location>
        <begin position="20"/>
        <end position="137"/>
    </location>
</feature>
<dbReference type="GO" id="GO:0004869">
    <property type="term" value="F:cysteine-type endopeptidase inhibitor activity"/>
    <property type="evidence" value="ECO:0007669"/>
    <property type="project" value="UniProtKB-KW"/>
</dbReference>
<accession>A0A2P6FH06</accession>
<protein>
    <submittedName>
        <fullName evidence="6">Kininogen 1</fullName>
    </submittedName>
</protein>
<evidence type="ECO:0000259" key="5">
    <source>
        <dbReference type="SMART" id="SM00043"/>
    </source>
</evidence>
<keyword evidence="2" id="KW-0646">Protease inhibitor</keyword>
<proteinExistence type="inferred from homology"/>
<evidence type="ECO:0000313" key="7">
    <source>
        <dbReference type="Proteomes" id="UP000091956"/>
    </source>
</evidence>
<dbReference type="SUPFAM" id="SSF54403">
    <property type="entry name" value="Cystatin/monellin"/>
    <property type="match status" value="1"/>
</dbReference>